<dbReference type="RefSeq" id="WP_073115515.1">
    <property type="nucleotide sequence ID" value="NZ_AP023036.1"/>
</dbReference>
<keyword evidence="2" id="KW-1185">Reference proteome</keyword>
<sequence>MIPESPSFSYGEYVKIQCYVGEKAKTILQEQMLKHQNISLTALIERLILNSNPRSYRTPPKPIRTYFESIFKIIELNQHLYVQMNANASNLNQMMHHANIATKKNTPLEPPFWNQAFILIEKIDENIWHLRKLLLELLCQIYTDIEEREKPVL</sequence>
<protein>
    <submittedName>
        <fullName evidence="1">Uncharacterized protein</fullName>
    </submittedName>
</protein>
<proteinExistence type="predicted"/>
<accession>A0ABM7KXG3</accession>
<evidence type="ECO:0000313" key="2">
    <source>
        <dbReference type="Proteomes" id="UP000509742"/>
    </source>
</evidence>
<dbReference type="EMBL" id="AP023036">
    <property type="protein sequence ID" value="BCD45176.1"/>
    <property type="molecule type" value="Genomic_DNA"/>
</dbReference>
<dbReference type="GeneID" id="56928149"/>
<name>A0ABM7KXG3_9HELI</name>
<reference evidence="1 2" key="1">
    <citation type="submission" date="2020-04" db="EMBL/GenBank/DDBJ databases">
        <title>Genomic analysis of gastric non-Helicobacter pylori Helicobacters isolated in Japan.</title>
        <authorList>
            <person name="Suzuki M."/>
            <person name="Rimbara E."/>
        </authorList>
    </citation>
    <scope>NUCLEOTIDE SEQUENCE [LARGE SCALE GENOMIC DNA]</scope>
    <source>
        <strain evidence="1 2">NHP19-0020</strain>
    </source>
</reference>
<gene>
    <name evidence="1" type="ORF">NHP190020_02150</name>
</gene>
<evidence type="ECO:0000313" key="1">
    <source>
        <dbReference type="EMBL" id="BCD45176.1"/>
    </source>
</evidence>
<organism evidence="1 2">
    <name type="scientific">Helicobacter suis</name>
    <dbReference type="NCBI Taxonomy" id="104628"/>
    <lineage>
        <taxon>Bacteria</taxon>
        <taxon>Pseudomonadati</taxon>
        <taxon>Campylobacterota</taxon>
        <taxon>Epsilonproteobacteria</taxon>
        <taxon>Campylobacterales</taxon>
        <taxon>Helicobacteraceae</taxon>
        <taxon>Helicobacter</taxon>
    </lineage>
</organism>
<dbReference type="Proteomes" id="UP000509742">
    <property type="component" value="Chromosome"/>
</dbReference>